<accession>A0A2M7G0I7</accession>
<organism evidence="1 2">
    <name type="scientific">bacterium (Candidatus Blackallbacteria) CG17_big_fil_post_rev_8_21_14_2_50_48_46</name>
    <dbReference type="NCBI Taxonomy" id="2014261"/>
    <lineage>
        <taxon>Bacteria</taxon>
        <taxon>Candidatus Blackallbacteria</taxon>
    </lineage>
</organism>
<sequence length="293" mass="34014">MLDLPEVGKAYWFRHTLSRNLQGVAQAELWALCFQEGKPPLLLSESFEIEAVRSSERFFFLQTGKSWLRSQGALGYLQSADQALHWELEFEALAPPLQMLPAWLGRRADFCSPQPNLLCSGRILSQGQEIRLDREPGMQGHIWGSRPAREWFWAHCNTFLEDENTWLELLSTRHPRFHFPALFLHLRYRGEDFRWLPWQRLRLQKGQAPWTVQFQAEKQGLRFRCTLSAPETALAHAPWQVVSGRPGHWSSTKQGNARLEVWKQQGGAWVLYESLSAFETSSLEWVSLQEPKT</sequence>
<evidence type="ECO:0008006" key="3">
    <source>
        <dbReference type="Google" id="ProtNLM"/>
    </source>
</evidence>
<name>A0A2M7G0I7_9BACT</name>
<gene>
    <name evidence="1" type="ORF">COW36_17355</name>
</gene>
<protein>
    <recommendedName>
        <fullName evidence="3">Tocopherol cyclase</fullName>
    </recommendedName>
</protein>
<proteinExistence type="predicted"/>
<reference evidence="1 2" key="1">
    <citation type="submission" date="2017-09" db="EMBL/GenBank/DDBJ databases">
        <title>Depth-based differentiation of microbial function through sediment-hosted aquifers and enrichment of novel symbionts in the deep terrestrial subsurface.</title>
        <authorList>
            <person name="Probst A.J."/>
            <person name="Ladd B."/>
            <person name="Jarett J.K."/>
            <person name="Geller-Mcgrath D.E."/>
            <person name="Sieber C.M."/>
            <person name="Emerson J.B."/>
            <person name="Anantharaman K."/>
            <person name="Thomas B.C."/>
            <person name="Malmstrom R."/>
            <person name="Stieglmeier M."/>
            <person name="Klingl A."/>
            <person name="Woyke T."/>
            <person name="Ryan C.M."/>
            <person name="Banfield J.F."/>
        </authorList>
    </citation>
    <scope>NUCLEOTIDE SEQUENCE [LARGE SCALE GENOMIC DNA]</scope>
    <source>
        <strain evidence="1">CG17_big_fil_post_rev_8_21_14_2_50_48_46</strain>
    </source>
</reference>
<comment type="caution">
    <text evidence="1">The sequence shown here is derived from an EMBL/GenBank/DDBJ whole genome shotgun (WGS) entry which is preliminary data.</text>
</comment>
<dbReference type="AlphaFoldDB" id="A0A2M7G0I7"/>
<dbReference type="EMBL" id="PFFQ01000053">
    <property type="protein sequence ID" value="PIW15189.1"/>
    <property type="molecule type" value="Genomic_DNA"/>
</dbReference>
<evidence type="ECO:0000313" key="1">
    <source>
        <dbReference type="EMBL" id="PIW15189.1"/>
    </source>
</evidence>
<dbReference type="Proteomes" id="UP000231019">
    <property type="component" value="Unassembled WGS sequence"/>
</dbReference>
<evidence type="ECO:0000313" key="2">
    <source>
        <dbReference type="Proteomes" id="UP000231019"/>
    </source>
</evidence>